<proteinExistence type="predicted"/>
<comment type="caution">
    <text evidence="2">The sequence shown here is derived from an EMBL/GenBank/DDBJ whole genome shotgun (WGS) entry which is preliminary data.</text>
</comment>
<dbReference type="AlphaFoldDB" id="A0A9P4YUF3"/>
<accession>A0A9P4YUF3</accession>
<dbReference type="Proteomes" id="UP000749293">
    <property type="component" value="Unassembled WGS sequence"/>
</dbReference>
<dbReference type="OrthoDB" id="3363286at2759"/>
<feature type="compositionally biased region" description="Basic and acidic residues" evidence="1">
    <location>
        <begin position="157"/>
        <end position="169"/>
    </location>
</feature>
<dbReference type="GeneID" id="55967958"/>
<sequence>MKRCRTAASVLRPGAQFRRWASYDKASLTREELLRQVQADLDKSIRVDAEAKTISTSAGDLPISPVFDPAWIQSRRRQRKPDAGKPTGRFRRKLRLNPYARALATPIRTCAFTDTALPRYFLQDIEIVSHPTTGKPWYAPGPLAFDRVRPIHYPTEGGEHTGMRNEGGKSTEGLEEGGDMSSSTERARPHRAPLTAYTLNRKDMLDRLGPGSKLLGQLFGPRNGTAWSPELRRAVWRADMGDTILGMMRRLVVDALVDRATGADLTKFVEPVEGGWDAVGKVDRRQSVLWIPSQQQEGGTGEKVLRYPTVDVPGAKYNGKMAVYNLSSLLGEEEIVRLRASAPEVFCEGKELFVLKSWGSQSMVNLHLLLWRLEGYLAPTPPLGNATKKDSDRER</sequence>
<dbReference type="EMBL" id="JAANYQ010000011">
    <property type="protein sequence ID" value="KAF4121888.1"/>
    <property type="molecule type" value="Genomic_DNA"/>
</dbReference>
<protein>
    <submittedName>
        <fullName evidence="2">Thioesterase domain</fullName>
    </submittedName>
</protein>
<evidence type="ECO:0000256" key="1">
    <source>
        <dbReference type="SAM" id="MobiDB-lite"/>
    </source>
</evidence>
<keyword evidence="3" id="KW-1185">Reference proteome</keyword>
<gene>
    <name evidence="2" type="ORF">GMORB2_1728</name>
</gene>
<evidence type="ECO:0000313" key="2">
    <source>
        <dbReference type="EMBL" id="KAF4121888.1"/>
    </source>
</evidence>
<reference evidence="2" key="1">
    <citation type="submission" date="2020-03" db="EMBL/GenBank/DDBJ databases">
        <title>Site-based positive gene gene selection in Geosmithia morbida across the United States reveals a broad range of putative effectors and factors for local host and environmental adapation.</title>
        <authorList>
            <person name="Onufrak A."/>
            <person name="Murdoch R.W."/>
            <person name="Gazis R."/>
            <person name="Huff M."/>
            <person name="Staton M."/>
            <person name="Klingeman W."/>
            <person name="Hadziabdic D."/>
        </authorList>
    </citation>
    <scope>NUCLEOTIDE SEQUENCE</scope>
    <source>
        <strain evidence="2">1262</strain>
    </source>
</reference>
<name>A0A9P4YUF3_9HYPO</name>
<feature type="region of interest" description="Disordered" evidence="1">
    <location>
        <begin position="155"/>
        <end position="189"/>
    </location>
</feature>
<dbReference type="RefSeq" id="XP_035320540.1">
    <property type="nucleotide sequence ID" value="XM_035463709.1"/>
</dbReference>
<evidence type="ECO:0000313" key="3">
    <source>
        <dbReference type="Proteomes" id="UP000749293"/>
    </source>
</evidence>
<organism evidence="2 3">
    <name type="scientific">Geosmithia morbida</name>
    <dbReference type="NCBI Taxonomy" id="1094350"/>
    <lineage>
        <taxon>Eukaryota</taxon>
        <taxon>Fungi</taxon>
        <taxon>Dikarya</taxon>
        <taxon>Ascomycota</taxon>
        <taxon>Pezizomycotina</taxon>
        <taxon>Sordariomycetes</taxon>
        <taxon>Hypocreomycetidae</taxon>
        <taxon>Hypocreales</taxon>
        <taxon>Bionectriaceae</taxon>
        <taxon>Geosmithia</taxon>
    </lineage>
</organism>